<dbReference type="InterPro" id="IPR041118">
    <property type="entry name" value="Rx_N"/>
</dbReference>
<dbReference type="GO" id="GO:0000166">
    <property type="term" value="F:nucleotide binding"/>
    <property type="evidence" value="ECO:0007669"/>
    <property type="project" value="UniProtKB-KW"/>
</dbReference>
<dbReference type="Proteomes" id="UP000015105">
    <property type="component" value="Chromosome 2D"/>
</dbReference>
<dbReference type="Gramene" id="AET2Gv20373700.2">
    <property type="protein sequence ID" value="AET2Gv20373700.2"/>
    <property type="gene ID" value="AET2Gv20373700"/>
</dbReference>
<reference evidence="7" key="3">
    <citation type="journal article" date="2017" name="Nature">
        <title>Genome sequence of the progenitor of the wheat D genome Aegilops tauschii.</title>
        <authorList>
            <person name="Luo M.C."/>
            <person name="Gu Y.Q."/>
            <person name="Puiu D."/>
            <person name="Wang H."/>
            <person name="Twardziok S.O."/>
            <person name="Deal K.R."/>
            <person name="Huo N."/>
            <person name="Zhu T."/>
            <person name="Wang L."/>
            <person name="Wang Y."/>
            <person name="McGuire P.E."/>
            <person name="Liu S."/>
            <person name="Long H."/>
            <person name="Ramasamy R.K."/>
            <person name="Rodriguez J.C."/>
            <person name="Van S.L."/>
            <person name="Yuan L."/>
            <person name="Wang Z."/>
            <person name="Xia Z."/>
            <person name="Xiao L."/>
            <person name="Anderson O.D."/>
            <person name="Ouyang S."/>
            <person name="Liang Y."/>
            <person name="Zimin A.V."/>
            <person name="Pertea G."/>
            <person name="Qi P."/>
            <person name="Bennetzen J.L."/>
            <person name="Dai X."/>
            <person name="Dawson M.W."/>
            <person name="Muller H.G."/>
            <person name="Kugler K."/>
            <person name="Rivarola-Duarte L."/>
            <person name="Spannagl M."/>
            <person name="Mayer K.F.X."/>
            <person name="Lu F.H."/>
            <person name="Bevan M.W."/>
            <person name="Leroy P."/>
            <person name="Li P."/>
            <person name="You F.M."/>
            <person name="Sun Q."/>
            <person name="Liu Z."/>
            <person name="Lyons E."/>
            <person name="Wicker T."/>
            <person name="Salzberg S.L."/>
            <person name="Devos K.M."/>
            <person name="Dvorak J."/>
        </authorList>
    </citation>
    <scope>NUCLEOTIDE SEQUENCE [LARGE SCALE GENOMIC DNA]</scope>
    <source>
        <strain evidence="7">cv. AL8/78</strain>
    </source>
</reference>
<dbReference type="EnsemblPlants" id="AET2Gv20373700.2">
    <property type="protein sequence ID" value="AET2Gv20373700.2"/>
    <property type="gene ID" value="AET2Gv20373700"/>
</dbReference>
<evidence type="ECO:0000259" key="6">
    <source>
        <dbReference type="Pfam" id="PF18052"/>
    </source>
</evidence>
<keyword evidence="8" id="KW-1185">Reference proteome</keyword>
<evidence type="ECO:0000256" key="5">
    <source>
        <dbReference type="ARBA" id="ARBA00022821"/>
    </source>
</evidence>
<name>A0A453B5X8_AEGTS</name>
<evidence type="ECO:0000313" key="7">
    <source>
        <dbReference type="EnsemblPlants" id="AET2Gv20373700.2"/>
    </source>
</evidence>
<keyword evidence="2" id="KW-0433">Leucine-rich repeat</keyword>
<evidence type="ECO:0000256" key="3">
    <source>
        <dbReference type="ARBA" id="ARBA00022737"/>
    </source>
</evidence>
<evidence type="ECO:0000313" key="8">
    <source>
        <dbReference type="Proteomes" id="UP000015105"/>
    </source>
</evidence>
<dbReference type="Gene3D" id="1.20.5.4130">
    <property type="match status" value="1"/>
</dbReference>
<comment type="similarity">
    <text evidence="1">Belongs to the disease resistance NB-LRR family.</text>
</comment>
<dbReference type="GO" id="GO:0006952">
    <property type="term" value="P:defense response"/>
    <property type="evidence" value="ECO:0007669"/>
    <property type="project" value="UniProtKB-KW"/>
</dbReference>
<evidence type="ECO:0000256" key="1">
    <source>
        <dbReference type="ARBA" id="ARBA00008894"/>
    </source>
</evidence>
<dbReference type="CDD" id="cd14798">
    <property type="entry name" value="RX-CC_like"/>
    <property type="match status" value="1"/>
</dbReference>
<dbReference type="InterPro" id="IPR038005">
    <property type="entry name" value="RX-like_CC"/>
</dbReference>
<evidence type="ECO:0000256" key="2">
    <source>
        <dbReference type="ARBA" id="ARBA00022614"/>
    </source>
</evidence>
<reference evidence="7" key="4">
    <citation type="submission" date="2019-03" db="UniProtKB">
        <authorList>
            <consortium name="EnsemblPlants"/>
        </authorList>
    </citation>
    <scope>IDENTIFICATION</scope>
</reference>
<keyword evidence="5" id="KW-0611">Plant defense</keyword>
<reference evidence="7" key="5">
    <citation type="journal article" date="2021" name="G3 (Bethesda)">
        <title>Aegilops tauschii genome assembly Aet v5.0 features greater sequence contiguity and improved annotation.</title>
        <authorList>
            <person name="Wang L."/>
            <person name="Zhu T."/>
            <person name="Rodriguez J.C."/>
            <person name="Deal K.R."/>
            <person name="Dubcovsky J."/>
            <person name="McGuire P.E."/>
            <person name="Lux T."/>
            <person name="Spannagl M."/>
            <person name="Mayer K.F.X."/>
            <person name="Baldrich P."/>
            <person name="Meyers B.C."/>
            <person name="Huo N."/>
            <person name="Gu Y.Q."/>
            <person name="Zhou H."/>
            <person name="Devos K.M."/>
            <person name="Bennetzen J.L."/>
            <person name="Unver T."/>
            <person name="Budak H."/>
            <person name="Gulick P.J."/>
            <person name="Galiba G."/>
            <person name="Kalapos B."/>
            <person name="Nelson D.R."/>
            <person name="Li P."/>
            <person name="You F.M."/>
            <person name="Luo M.C."/>
            <person name="Dvorak J."/>
        </authorList>
    </citation>
    <scope>NUCLEOTIDE SEQUENCE [LARGE SCALE GENOMIC DNA]</scope>
    <source>
        <strain evidence="7">cv. AL8/78</strain>
    </source>
</reference>
<accession>A0A453B5X8</accession>
<dbReference type="Pfam" id="PF18052">
    <property type="entry name" value="Rx_N"/>
    <property type="match status" value="1"/>
</dbReference>
<proteinExistence type="inferred from homology"/>
<feature type="domain" description="Disease resistance N-terminal" evidence="6">
    <location>
        <begin position="46"/>
        <end position="89"/>
    </location>
</feature>
<organism evidence="7 8">
    <name type="scientific">Aegilops tauschii subsp. strangulata</name>
    <name type="common">Goatgrass</name>
    <dbReference type="NCBI Taxonomy" id="200361"/>
    <lineage>
        <taxon>Eukaryota</taxon>
        <taxon>Viridiplantae</taxon>
        <taxon>Streptophyta</taxon>
        <taxon>Embryophyta</taxon>
        <taxon>Tracheophyta</taxon>
        <taxon>Spermatophyta</taxon>
        <taxon>Magnoliopsida</taxon>
        <taxon>Liliopsida</taxon>
        <taxon>Poales</taxon>
        <taxon>Poaceae</taxon>
        <taxon>BOP clade</taxon>
        <taxon>Pooideae</taxon>
        <taxon>Triticodae</taxon>
        <taxon>Triticeae</taxon>
        <taxon>Triticinae</taxon>
        <taxon>Aegilops</taxon>
    </lineage>
</organism>
<keyword evidence="3" id="KW-0677">Repeat</keyword>
<dbReference type="AlphaFoldDB" id="A0A453B5X8"/>
<keyword evidence="4" id="KW-0547">Nucleotide-binding</keyword>
<reference evidence="8" key="2">
    <citation type="journal article" date="2017" name="Nat. Plants">
        <title>The Aegilops tauschii genome reveals multiple impacts of transposons.</title>
        <authorList>
            <person name="Zhao G."/>
            <person name="Zou C."/>
            <person name="Li K."/>
            <person name="Wang K."/>
            <person name="Li T."/>
            <person name="Gao L."/>
            <person name="Zhang X."/>
            <person name="Wang H."/>
            <person name="Yang Z."/>
            <person name="Liu X."/>
            <person name="Jiang W."/>
            <person name="Mao L."/>
            <person name="Kong X."/>
            <person name="Jiao Y."/>
            <person name="Jia J."/>
        </authorList>
    </citation>
    <scope>NUCLEOTIDE SEQUENCE [LARGE SCALE GENOMIC DNA]</scope>
    <source>
        <strain evidence="8">cv. AL8/78</strain>
    </source>
</reference>
<reference evidence="8" key="1">
    <citation type="journal article" date="2014" name="Science">
        <title>Ancient hybridizations among the ancestral genomes of bread wheat.</title>
        <authorList>
            <consortium name="International Wheat Genome Sequencing Consortium,"/>
            <person name="Marcussen T."/>
            <person name="Sandve S.R."/>
            <person name="Heier L."/>
            <person name="Spannagl M."/>
            <person name="Pfeifer M."/>
            <person name="Jakobsen K.S."/>
            <person name="Wulff B.B."/>
            <person name="Steuernagel B."/>
            <person name="Mayer K.F."/>
            <person name="Olsen O.A."/>
        </authorList>
    </citation>
    <scope>NUCLEOTIDE SEQUENCE [LARGE SCALE GENOMIC DNA]</scope>
    <source>
        <strain evidence="8">cv. AL8/78</strain>
    </source>
</reference>
<sequence length="135" mass="14773">MVMSISCAPHIHCPAPFKQTRAETLILLLVLGREMEHPVVSAGGGAINILVCKLGTVLIQEAQLLGGIRGELQYMKDELESMTSFLQDLGSTTSGSGLAGLFHRCIRFLQTVRVRRQIAKQIQELKARATSISDR</sequence>
<protein>
    <recommendedName>
        <fullName evidence="6">Disease resistance N-terminal domain-containing protein</fullName>
    </recommendedName>
</protein>
<evidence type="ECO:0000256" key="4">
    <source>
        <dbReference type="ARBA" id="ARBA00022741"/>
    </source>
</evidence>